<dbReference type="Proteomes" id="UP000077412">
    <property type="component" value="Chromosome"/>
</dbReference>
<sequence>MKKIIFFSFLYTCVLLLLTIIPVGSTGATKSSTVLNLSLFPQKQLFNISGFAPGDWAERKLIIKNDGNTNFFYNSTIKKVSGNDLLFKQLQLKISTPNEILYEGKISEFSTKSRFLSSFSEEILDVIIVFPYESGNEFQGLATEVEFILYADGRNNPPDDADPPDPPGNGDPPDPPDDGDPPDPPDDGDPPDPPDDGDPPDPPDDGDPPDPPDDGDPPDPPGDGDGTDPPPGTNEPPSNNPTPTKPADPPSKDTGSLPQTGEENPLFIILSGFFISLAGLGLLLIKKSIIPNPFKRG</sequence>
<comment type="subcellular location">
    <subcellularLocation>
        <location evidence="1">Secreted</location>
        <location evidence="1">Cell wall</location>
        <topology evidence="1">Peptidoglycan-anchor</topology>
    </subcellularLocation>
</comment>
<evidence type="ECO:0000256" key="3">
    <source>
        <dbReference type="ARBA" id="ARBA00022525"/>
    </source>
</evidence>
<evidence type="ECO:0000256" key="7">
    <source>
        <dbReference type="SAM" id="Phobius"/>
    </source>
</evidence>
<proteinExistence type="predicted"/>
<keyword evidence="7" id="KW-1133">Transmembrane helix</keyword>
<feature type="transmembrane region" description="Helical" evidence="7">
    <location>
        <begin position="266"/>
        <end position="285"/>
    </location>
</feature>
<dbReference type="EMBL" id="CP016761">
    <property type="protein sequence ID" value="ANX13741.1"/>
    <property type="molecule type" value="Genomic_DNA"/>
</dbReference>
<organism evidence="9 10">
    <name type="scientific">Fictibacillus arsenicus</name>
    <dbReference type="NCBI Taxonomy" id="255247"/>
    <lineage>
        <taxon>Bacteria</taxon>
        <taxon>Bacillati</taxon>
        <taxon>Bacillota</taxon>
        <taxon>Bacilli</taxon>
        <taxon>Bacillales</taxon>
        <taxon>Fictibacillaceae</taxon>
        <taxon>Fictibacillus</taxon>
    </lineage>
</organism>
<name>A0A1B1Z8M7_9BACL</name>
<dbReference type="Pfam" id="PF00746">
    <property type="entry name" value="Gram_pos_anchor"/>
    <property type="match status" value="1"/>
</dbReference>
<dbReference type="KEGG" id="far:ABE41_017160"/>
<evidence type="ECO:0000256" key="1">
    <source>
        <dbReference type="ARBA" id="ARBA00004168"/>
    </source>
</evidence>
<reference evidence="9 10" key="1">
    <citation type="submission" date="2016-08" db="EMBL/GenBank/DDBJ databases">
        <title>Complete genome sequence of Fictibacillus arsenicus G25-54, a strain with toxicity to nematodes and a potential arsenic-resistance activity.</title>
        <authorList>
            <person name="Zheng Z."/>
        </authorList>
    </citation>
    <scope>NUCLEOTIDE SEQUENCE [LARGE SCALE GENOMIC DNA]</scope>
    <source>
        <strain evidence="9 10">G25-54</strain>
    </source>
</reference>
<feature type="compositionally biased region" description="Pro residues" evidence="6">
    <location>
        <begin position="228"/>
        <end position="249"/>
    </location>
</feature>
<accession>A0A1B1Z8M7</accession>
<keyword evidence="2" id="KW-0134">Cell wall</keyword>
<evidence type="ECO:0000256" key="2">
    <source>
        <dbReference type="ARBA" id="ARBA00022512"/>
    </source>
</evidence>
<feature type="domain" description="Gram-positive cocci surface proteins LPxTG" evidence="8">
    <location>
        <begin position="250"/>
        <end position="287"/>
    </location>
</feature>
<dbReference type="AlphaFoldDB" id="A0A1B1Z8M7"/>
<keyword evidence="5" id="KW-0572">Peptidoglycan-anchor</keyword>
<dbReference type="NCBIfam" id="TIGR01167">
    <property type="entry name" value="LPXTG_anchor"/>
    <property type="match status" value="1"/>
</dbReference>
<keyword evidence="7" id="KW-0812">Transmembrane</keyword>
<gene>
    <name evidence="9" type="ORF">ABE41_017160</name>
</gene>
<dbReference type="InterPro" id="IPR019931">
    <property type="entry name" value="LPXTG_anchor"/>
</dbReference>
<evidence type="ECO:0000256" key="6">
    <source>
        <dbReference type="SAM" id="MobiDB-lite"/>
    </source>
</evidence>
<keyword evidence="3" id="KW-0964">Secreted</keyword>
<feature type="region of interest" description="Disordered" evidence="6">
    <location>
        <begin position="152"/>
        <end position="262"/>
    </location>
</feature>
<keyword evidence="4" id="KW-0732">Signal</keyword>
<feature type="compositionally biased region" description="Pro residues" evidence="6">
    <location>
        <begin position="164"/>
        <end position="173"/>
    </location>
</feature>
<keyword evidence="10" id="KW-1185">Reference proteome</keyword>
<feature type="compositionally biased region" description="Acidic residues" evidence="6">
    <location>
        <begin position="174"/>
        <end position="217"/>
    </location>
</feature>
<evidence type="ECO:0000256" key="4">
    <source>
        <dbReference type="ARBA" id="ARBA00022729"/>
    </source>
</evidence>
<dbReference type="RefSeq" id="WP_066293001.1">
    <property type="nucleotide sequence ID" value="NZ_CP016761.1"/>
</dbReference>
<protein>
    <recommendedName>
        <fullName evidence="8">Gram-positive cocci surface proteins LPxTG domain-containing protein</fullName>
    </recommendedName>
</protein>
<evidence type="ECO:0000259" key="8">
    <source>
        <dbReference type="Pfam" id="PF00746"/>
    </source>
</evidence>
<feature type="compositionally biased region" description="Polar residues" evidence="6">
    <location>
        <begin position="253"/>
        <end position="262"/>
    </location>
</feature>
<keyword evidence="7" id="KW-0472">Membrane</keyword>
<evidence type="ECO:0000313" key="10">
    <source>
        <dbReference type="Proteomes" id="UP000077412"/>
    </source>
</evidence>
<dbReference type="OrthoDB" id="2566057at2"/>
<evidence type="ECO:0000313" key="9">
    <source>
        <dbReference type="EMBL" id="ANX13741.1"/>
    </source>
</evidence>
<dbReference type="STRING" id="255247.ABE41_017160"/>
<evidence type="ECO:0000256" key="5">
    <source>
        <dbReference type="ARBA" id="ARBA00023088"/>
    </source>
</evidence>